<dbReference type="EMBL" id="PKSG01000126">
    <property type="protein sequence ID" value="POR38567.1"/>
    <property type="molecule type" value="Genomic_DNA"/>
</dbReference>
<dbReference type="Proteomes" id="UP000237481">
    <property type="component" value="Unassembled WGS sequence"/>
</dbReference>
<evidence type="ECO:0000313" key="2">
    <source>
        <dbReference type="EMBL" id="POR38567.1"/>
    </source>
</evidence>
<dbReference type="STRING" id="94208.A0A2S4L825"/>
<dbReference type="OrthoDB" id="5387995at2759"/>
<evidence type="ECO:0000256" key="1">
    <source>
        <dbReference type="SAM" id="MobiDB-lite"/>
    </source>
</evidence>
<evidence type="ECO:0000313" key="3">
    <source>
        <dbReference type="Proteomes" id="UP000237481"/>
    </source>
</evidence>
<sequence>MPSQFLQISSLLNPHTGVKRRRNRLDVDGPNTAGLSSKKRRLRVHLVTSRLSQPYSYPATHIHCSQDMKRATTRRSTALEPVNTGPQRKNPNLQATSFLRFSMMNRMRKRLGLKGPGVIKVDRVDAGFVGLDVTSQTTWHQQGAKQEQEVKQFAPWTSNTTGLGRRIVSKRPDQRHSAKEKQLHQPPKTPSQSSKWTALPAPSSKLATIDRNSSSPTHASISSESRPPRKTYDLFEDSFAFLHPDGEPFGDLSEEPDDVYCDFGVLFGKAQSPSPGTEDRLASGPVDEHDGLPWMVR</sequence>
<feature type="compositionally biased region" description="Basic and acidic residues" evidence="1">
    <location>
        <begin position="277"/>
        <end position="291"/>
    </location>
</feature>
<gene>
    <name evidence="2" type="ORF">TPAR_01224</name>
</gene>
<proteinExistence type="predicted"/>
<dbReference type="AlphaFoldDB" id="A0A2S4L825"/>
<feature type="compositionally biased region" description="Basic and acidic residues" evidence="1">
    <location>
        <begin position="170"/>
        <end position="183"/>
    </location>
</feature>
<accession>A0A2S4L825</accession>
<reference evidence="2 3" key="1">
    <citation type="submission" date="2018-01" db="EMBL/GenBank/DDBJ databases">
        <title>Harnessing the power of phylogenomics to disentangle the directionality and signatures of interkingdom host jumping in the parasitic fungal genus Tolypocladium.</title>
        <authorList>
            <person name="Quandt C.A."/>
            <person name="Patterson W."/>
            <person name="Spatafora J.W."/>
        </authorList>
    </citation>
    <scope>NUCLEOTIDE SEQUENCE [LARGE SCALE GENOMIC DNA]</scope>
    <source>
        <strain evidence="2 3">NRBC 100945</strain>
    </source>
</reference>
<feature type="region of interest" description="Disordered" evidence="1">
    <location>
        <begin position="268"/>
        <end position="297"/>
    </location>
</feature>
<feature type="compositionally biased region" description="Polar residues" evidence="1">
    <location>
        <begin position="210"/>
        <end position="225"/>
    </location>
</feature>
<protein>
    <submittedName>
        <fullName evidence="2">Uncharacterized protein</fullName>
    </submittedName>
</protein>
<keyword evidence="3" id="KW-1185">Reference proteome</keyword>
<name>A0A2S4L825_9HYPO</name>
<feature type="region of interest" description="Disordered" evidence="1">
    <location>
        <begin position="140"/>
        <end position="230"/>
    </location>
</feature>
<comment type="caution">
    <text evidence="2">The sequence shown here is derived from an EMBL/GenBank/DDBJ whole genome shotgun (WGS) entry which is preliminary data.</text>
</comment>
<organism evidence="2 3">
    <name type="scientific">Tolypocladium paradoxum</name>
    <dbReference type="NCBI Taxonomy" id="94208"/>
    <lineage>
        <taxon>Eukaryota</taxon>
        <taxon>Fungi</taxon>
        <taxon>Dikarya</taxon>
        <taxon>Ascomycota</taxon>
        <taxon>Pezizomycotina</taxon>
        <taxon>Sordariomycetes</taxon>
        <taxon>Hypocreomycetidae</taxon>
        <taxon>Hypocreales</taxon>
        <taxon>Ophiocordycipitaceae</taxon>
        <taxon>Tolypocladium</taxon>
    </lineage>
</organism>